<feature type="compositionally biased region" description="Low complexity" evidence="1">
    <location>
        <begin position="265"/>
        <end position="276"/>
    </location>
</feature>
<dbReference type="RefSeq" id="WP_282537089.1">
    <property type="nucleotide sequence ID" value="NZ_JASCIS010000022.1"/>
</dbReference>
<feature type="domain" description="Pvc16 N-terminal" evidence="2">
    <location>
        <begin position="9"/>
        <end position="192"/>
    </location>
</feature>
<keyword evidence="4" id="KW-1185">Reference proteome</keyword>
<name>A0ABT6T054_9ACTN</name>
<dbReference type="InterPro" id="IPR025351">
    <property type="entry name" value="Pvc16_N"/>
</dbReference>
<feature type="region of interest" description="Disordered" evidence="1">
    <location>
        <begin position="189"/>
        <end position="320"/>
    </location>
</feature>
<evidence type="ECO:0000313" key="4">
    <source>
        <dbReference type="Proteomes" id="UP001237105"/>
    </source>
</evidence>
<protein>
    <submittedName>
        <fullName evidence="3">DUF4255 domain-containing protein</fullName>
    </submittedName>
</protein>
<feature type="compositionally biased region" description="Low complexity" evidence="1">
    <location>
        <begin position="246"/>
        <end position="257"/>
    </location>
</feature>
<gene>
    <name evidence="3" type="ORF">QIT00_22190</name>
</gene>
<feature type="compositionally biased region" description="Low complexity" evidence="1">
    <location>
        <begin position="202"/>
        <end position="215"/>
    </location>
</feature>
<reference evidence="3 4" key="1">
    <citation type="submission" date="2023-05" db="EMBL/GenBank/DDBJ databases">
        <title>Draft genome sequence of Streptomyces sp. B-S-A12 isolated from a cave soil in Thailand.</title>
        <authorList>
            <person name="Chamroensaksri N."/>
            <person name="Muangham S."/>
        </authorList>
    </citation>
    <scope>NUCLEOTIDE SEQUENCE [LARGE SCALE GENOMIC DNA]</scope>
    <source>
        <strain evidence="3 4">B-S-A12</strain>
    </source>
</reference>
<evidence type="ECO:0000313" key="3">
    <source>
        <dbReference type="EMBL" id="MDI3421229.1"/>
    </source>
</evidence>
<dbReference type="Proteomes" id="UP001237105">
    <property type="component" value="Unassembled WGS sequence"/>
</dbReference>
<dbReference type="EMBL" id="JASCIS010000022">
    <property type="protein sequence ID" value="MDI3421229.1"/>
    <property type="molecule type" value="Genomic_DNA"/>
</dbReference>
<evidence type="ECO:0000259" key="2">
    <source>
        <dbReference type="Pfam" id="PF14065"/>
    </source>
</evidence>
<proteinExistence type="predicted"/>
<organism evidence="3 4">
    <name type="scientific">Streptomyces luteolus</name>
    <dbReference type="NCBI Taxonomy" id="3043615"/>
    <lineage>
        <taxon>Bacteria</taxon>
        <taxon>Bacillati</taxon>
        <taxon>Actinomycetota</taxon>
        <taxon>Actinomycetes</taxon>
        <taxon>Kitasatosporales</taxon>
        <taxon>Streptomycetaceae</taxon>
        <taxon>Streptomyces</taxon>
    </lineage>
</organism>
<sequence length="320" mass="33660">MSNALAIAHVTQALALLIEANLQPEIDMAVKVEPRKPPADPPTEPTITVFPYQVTPNTSQRNNDLPTRASDGTLLKRPAAALDVHFLISAYGEESELVGQRLIGSVVRTLHEIPVLPADVIELAGERPYLVGSDLAEAVQRVRFTPTVMDIDETSKLWGMLHQTPYTLSVVYQAALIFIEGREVPRSPRPVERHTVRVAPFGAPGAPERPGRSGPSPEPPSGPAAADTPEAEVPGTSPDESDTPRKAPATADAPAKAPAKRSAKKAASSSRATGGSRTTGGSGTSGTSRTPRPPRTRKRAQSDSDTDPGTGTGTGSDAES</sequence>
<dbReference type="Pfam" id="PF14065">
    <property type="entry name" value="Pvc16_N"/>
    <property type="match status" value="1"/>
</dbReference>
<evidence type="ECO:0000256" key="1">
    <source>
        <dbReference type="SAM" id="MobiDB-lite"/>
    </source>
</evidence>
<comment type="caution">
    <text evidence="3">The sequence shown here is derived from an EMBL/GenBank/DDBJ whole genome shotgun (WGS) entry which is preliminary data.</text>
</comment>
<accession>A0ABT6T054</accession>